<evidence type="ECO:0000313" key="3">
    <source>
        <dbReference type="Proteomes" id="UP000766550"/>
    </source>
</evidence>
<evidence type="ECO:0000256" key="1">
    <source>
        <dbReference type="SAM" id="Phobius"/>
    </source>
</evidence>
<keyword evidence="1" id="KW-0472">Membrane</keyword>
<organism evidence="2 3">
    <name type="scientific">Haloarcula limicola</name>
    <dbReference type="NCBI Taxonomy" id="1429915"/>
    <lineage>
        <taxon>Archaea</taxon>
        <taxon>Methanobacteriati</taxon>
        <taxon>Methanobacteriota</taxon>
        <taxon>Stenosarchaea group</taxon>
        <taxon>Halobacteria</taxon>
        <taxon>Halobacteriales</taxon>
        <taxon>Haloarculaceae</taxon>
        <taxon>Haloarcula</taxon>
    </lineage>
</organism>
<gene>
    <name evidence="2" type="ORF">KTS45_00135</name>
</gene>
<dbReference type="EMBL" id="JAHQXF010000001">
    <property type="protein sequence ID" value="MBV0922598.1"/>
    <property type="molecule type" value="Genomic_DNA"/>
</dbReference>
<protein>
    <submittedName>
        <fullName evidence="2">Uncharacterized protein</fullName>
    </submittedName>
</protein>
<name>A0A8J7Y9U6_9EURY</name>
<keyword evidence="3" id="KW-1185">Reference proteome</keyword>
<sequence length="101" mass="11489">MVSWIDAARVAVSVNMLLLAVLIYVWGRNLYQIRSKHTFGLLFFALLLFAENAFALYFYLLDPLLSGWFSNAVPDPAWQAMVVLHVLETVGLAVLAWITWD</sequence>
<dbReference type="AlphaFoldDB" id="A0A8J7Y9U6"/>
<dbReference type="InterPro" id="IPR058349">
    <property type="entry name" value="DUF8036"/>
</dbReference>
<keyword evidence="1" id="KW-0812">Transmembrane</keyword>
<feature type="transmembrane region" description="Helical" evidence="1">
    <location>
        <begin position="39"/>
        <end position="60"/>
    </location>
</feature>
<dbReference type="OrthoDB" id="205211at2157"/>
<feature type="transmembrane region" description="Helical" evidence="1">
    <location>
        <begin position="80"/>
        <end position="100"/>
    </location>
</feature>
<accession>A0A8J7Y9U6</accession>
<proteinExistence type="predicted"/>
<keyword evidence="1" id="KW-1133">Transmembrane helix</keyword>
<dbReference type="RefSeq" id="WP_162315790.1">
    <property type="nucleotide sequence ID" value="NZ_JAHQXF010000001.1"/>
</dbReference>
<comment type="caution">
    <text evidence="2">The sequence shown here is derived from an EMBL/GenBank/DDBJ whole genome shotgun (WGS) entry which is preliminary data.</text>
</comment>
<dbReference type="Pfam" id="PF26119">
    <property type="entry name" value="DUF8036"/>
    <property type="match status" value="1"/>
</dbReference>
<dbReference type="Proteomes" id="UP000766550">
    <property type="component" value="Unassembled WGS sequence"/>
</dbReference>
<evidence type="ECO:0000313" key="2">
    <source>
        <dbReference type="EMBL" id="MBV0922598.1"/>
    </source>
</evidence>
<feature type="transmembrane region" description="Helical" evidence="1">
    <location>
        <begin position="6"/>
        <end position="27"/>
    </location>
</feature>
<reference evidence="2 3" key="1">
    <citation type="submission" date="2021-06" db="EMBL/GenBank/DDBJ databases">
        <title>New haloarchaea isolates fom saline soil.</title>
        <authorList>
            <person name="Duran-Viseras A."/>
            <person name="Sanchez-Porro C.S."/>
            <person name="Ventosa A."/>
        </authorList>
    </citation>
    <scope>NUCLEOTIDE SEQUENCE [LARGE SCALE GENOMIC DNA]</scope>
    <source>
        <strain evidence="2 3">JCM 183640</strain>
    </source>
</reference>